<name>A0A1G7P041_9LACT</name>
<sequence>MVNKMEELLKDGRLFFGEIKTERDAHRKVTGERFIRTGNLFFNYVSINQRFDEYHVGHISEVLMKVKVYFTKDIHTSHKVEIEQTMYEILTMDPDRDRKYIYLFLKKVGELDANDRIESN</sequence>
<evidence type="ECO:0000313" key="1">
    <source>
        <dbReference type="EMBL" id="SDF79613.1"/>
    </source>
</evidence>
<dbReference type="EMBL" id="FNCK01000001">
    <property type="protein sequence ID" value="SDF79613.1"/>
    <property type="molecule type" value="Genomic_DNA"/>
</dbReference>
<evidence type="ECO:0000313" key="2">
    <source>
        <dbReference type="Proteomes" id="UP000199708"/>
    </source>
</evidence>
<dbReference type="RefSeq" id="WP_090288783.1">
    <property type="nucleotide sequence ID" value="NZ_FNCK01000001.1"/>
</dbReference>
<gene>
    <name evidence="1" type="ORF">SAMN05421791_10174</name>
</gene>
<keyword evidence="2" id="KW-1185">Reference proteome</keyword>
<dbReference type="Proteomes" id="UP000199708">
    <property type="component" value="Unassembled WGS sequence"/>
</dbReference>
<organism evidence="1 2">
    <name type="scientific">Facklamia miroungae</name>
    <dbReference type="NCBI Taxonomy" id="120956"/>
    <lineage>
        <taxon>Bacteria</taxon>
        <taxon>Bacillati</taxon>
        <taxon>Bacillota</taxon>
        <taxon>Bacilli</taxon>
        <taxon>Lactobacillales</taxon>
        <taxon>Aerococcaceae</taxon>
        <taxon>Facklamia</taxon>
    </lineage>
</organism>
<evidence type="ECO:0008006" key="3">
    <source>
        <dbReference type="Google" id="ProtNLM"/>
    </source>
</evidence>
<dbReference type="AlphaFoldDB" id="A0A1G7P041"/>
<dbReference type="OrthoDB" id="2298072at2"/>
<dbReference type="STRING" id="120956.SAMN05421791_10174"/>
<proteinExistence type="predicted"/>
<accession>A0A1G7P041</accession>
<reference evidence="1 2" key="1">
    <citation type="submission" date="2016-10" db="EMBL/GenBank/DDBJ databases">
        <authorList>
            <person name="de Groot N.N."/>
        </authorList>
    </citation>
    <scope>NUCLEOTIDE SEQUENCE [LARGE SCALE GENOMIC DNA]</scope>
    <source>
        <strain evidence="1 2">ATCC BAA-466</strain>
    </source>
</reference>
<protein>
    <recommendedName>
        <fullName evidence="3">Phage head-tail adaptor, putative, SPP1 family</fullName>
    </recommendedName>
</protein>